<sequence length="106" mass="11973">MHDIESRTMRRVTRRFVPLLIVCFVISFLDRVNVGFAALTMSADLKFSSTVFGLGAGLFFIGYFFFEVPSNIALERVGARRWIARIMLTWGPSPACSVRRCLASPH</sequence>
<keyword evidence="8" id="KW-1185">Reference proteome</keyword>
<reference evidence="7 8" key="1">
    <citation type="submission" date="2015-06" db="EMBL/GenBank/DDBJ databases">
        <title>Comparative genomics of Burkholderia leaf nodule symbionts.</title>
        <authorList>
            <person name="Carlier A."/>
            <person name="Eberl L."/>
            <person name="Pinto-Carbo M."/>
        </authorList>
    </citation>
    <scope>NUCLEOTIDE SEQUENCE [LARGE SCALE GENOMIC DNA]</scope>
    <source>
        <strain evidence="7 8">UZHbot3</strain>
    </source>
</reference>
<evidence type="ECO:0000256" key="5">
    <source>
        <dbReference type="ARBA" id="ARBA00023136"/>
    </source>
</evidence>
<dbReference type="Proteomes" id="UP000242951">
    <property type="component" value="Unassembled WGS sequence"/>
</dbReference>
<protein>
    <submittedName>
        <fullName evidence="7">Nitrate/nitrite transporter</fullName>
    </submittedName>
</protein>
<keyword evidence="5 6" id="KW-0472">Membrane</keyword>
<evidence type="ECO:0000256" key="6">
    <source>
        <dbReference type="SAM" id="Phobius"/>
    </source>
</evidence>
<dbReference type="Gene3D" id="1.20.1250.20">
    <property type="entry name" value="MFS general substrate transporter like domains"/>
    <property type="match status" value="1"/>
</dbReference>
<gene>
    <name evidence="7" type="ORF">BPMI_03114c</name>
</gene>
<evidence type="ECO:0000313" key="8">
    <source>
        <dbReference type="Proteomes" id="UP000242951"/>
    </source>
</evidence>
<evidence type="ECO:0000256" key="2">
    <source>
        <dbReference type="ARBA" id="ARBA00022448"/>
    </source>
</evidence>
<dbReference type="InterPro" id="IPR036259">
    <property type="entry name" value="MFS_trans_sf"/>
</dbReference>
<feature type="transmembrane region" description="Helical" evidence="6">
    <location>
        <begin position="47"/>
        <end position="66"/>
    </location>
</feature>
<organism evidence="7 8">
    <name type="scientific">Candidatus Burkholderia pumila</name>
    <dbReference type="NCBI Taxonomy" id="1090375"/>
    <lineage>
        <taxon>Bacteria</taxon>
        <taxon>Pseudomonadati</taxon>
        <taxon>Pseudomonadota</taxon>
        <taxon>Betaproteobacteria</taxon>
        <taxon>Burkholderiales</taxon>
        <taxon>Burkholderiaceae</taxon>
        <taxon>Burkholderia</taxon>
    </lineage>
</organism>
<dbReference type="PANTHER" id="PTHR43791:SF36">
    <property type="entry name" value="TRANSPORTER, PUTATIVE (AFU_ORTHOLOGUE AFUA_6G08340)-RELATED"/>
    <property type="match status" value="1"/>
</dbReference>
<dbReference type="InterPro" id="IPR011701">
    <property type="entry name" value="MFS"/>
</dbReference>
<evidence type="ECO:0000256" key="3">
    <source>
        <dbReference type="ARBA" id="ARBA00022692"/>
    </source>
</evidence>
<keyword evidence="3 6" id="KW-0812">Transmembrane</keyword>
<dbReference type="SUPFAM" id="SSF103473">
    <property type="entry name" value="MFS general substrate transporter"/>
    <property type="match status" value="1"/>
</dbReference>
<keyword evidence="2" id="KW-0813">Transport</keyword>
<keyword evidence="4 6" id="KW-1133">Transmembrane helix</keyword>
<dbReference type="PANTHER" id="PTHR43791">
    <property type="entry name" value="PERMEASE-RELATED"/>
    <property type="match status" value="1"/>
</dbReference>
<proteinExistence type="predicted"/>
<name>A0ABR5HNW5_9BURK</name>
<evidence type="ECO:0000256" key="1">
    <source>
        <dbReference type="ARBA" id="ARBA00004141"/>
    </source>
</evidence>
<comment type="subcellular location">
    <subcellularLocation>
        <location evidence="1">Membrane</location>
        <topology evidence="1">Multi-pass membrane protein</topology>
    </subcellularLocation>
</comment>
<evidence type="ECO:0000313" key="7">
    <source>
        <dbReference type="EMBL" id="KMQ81089.1"/>
    </source>
</evidence>
<accession>A0ABR5HNW5</accession>
<comment type="caution">
    <text evidence="7">The sequence shown here is derived from an EMBL/GenBank/DDBJ whole genome shotgun (WGS) entry which is preliminary data.</text>
</comment>
<dbReference type="Pfam" id="PF07690">
    <property type="entry name" value="MFS_1"/>
    <property type="match status" value="1"/>
</dbReference>
<evidence type="ECO:0000256" key="4">
    <source>
        <dbReference type="ARBA" id="ARBA00022989"/>
    </source>
</evidence>
<dbReference type="EMBL" id="LELG01000012">
    <property type="protein sequence ID" value="KMQ81089.1"/>
    <property type="molecule type" value="Genomic_DNA"/>
</dbReference>